<reference evidence="2 3" key="1">
    <citation type="journal article" date="2019" name="Int. J. Syst. Evol. Microbiol.">
        <title>The Global Catalogue of Microorganisms (GCM) 10K type strain sequencing project: providing services to taxonomists for standard genome sequencing and annotation.</title>
        <authorList>
            <consortium name="The Broad Institute Genomics Platform"/>
            <consortium name="The Broad Institute Genome Sequencing Center for Infectious Disease"/>
            <person name="Wu L."/>
            <person name="Ma J."/>
        </authorList>
    </citation>
    <scope>NUCLEOTIDE SEQUENCE [LARGE SCALE GENOMIC DNA]</scope>
    <source>
        <strain evidence="2 3">JCM 10671</strain>
    </source>
</reference>
<evidence type="ECO:0000259" key="1">
    <source>
        <dbReference type="PROSITE" id="PS51340"/>
    </source>
</evidence>
<dbReference type="Pfam" id="PF03473">
    <property type="entry name" value="MOSC"/>
    <property type="match status" value="1"/>
</dbReference>
<accession>A0ABN1H059</accession>
<gene>
    <name evidence="2" type="ORF">GCM10009547_30410</name>
</gene>
<dbReference type="InterPro" id="IPR052353">
    <property type="entry name" value="Benzoxazolinone_Detox_Enz"/>
</dbReference>
<dbReference type="PROSITE" id="PS51340">
    <property type="entry name" value="MOSC"/>
    <property type="match status" value="1"/>
</dbReference>
<organism evidence="2 3">
    <name type="scientific">Sporichthya brevicatena</name>
    <dbReference type="NCBI Taxonomy" id="171442"/>
    <lineage>
        <taxon>Bacteria</taxon>
        <taxon>Bacillati</taxon>
        <taxon>Actinomycetota</taxon>
        <taxon>Actinomycetes</taxon>
        <taxon>Sporichthyales</taxon>
        <taxon>Sporichthyaceae</taxon>
        <taxon>Sporichthya</taxon>
    </lineage>
</organism>
<proteinExistence type="predicted"/>
<keyword evidence="3" id="KW-1185">Reference proteome</keyword>
<dbReference type="Proteomes" id="UP001500957">
    <property type="component" value="Unassembled WGS sequence"/>
</dbReference>
<dbReference type="EMBL" id="BAAAHE010000025">
    <property type="protein sequence ID" value="GAA0625088.1"/>
    <property type="molecule type" value="Genomic_DNA"/>
</dbReference>
<dbReference type="Gene3D" id="2.40.33.20">
    <property type="entry name" value="PK beta-barrel domain-like"/>
    <property type="match status" value="1"/>
</dbReference>
<comment type="caution">
    <text evidence="2">The sequence shown here is derived from an EMBL/GenBank/DDBJ whole genome shotgun (WGS) entry which is preliminary data.</text>
</comment>
<evidence type="ECO:0000313" key="3">
    <source>
        <dbReference type="Proteomes" id="UP001500957"/>
    </source>
</evidence>
<sequence length="210" mass="22972">MSASVVSVNVGRVVDTPGSLLGRTSIDRRPVTGRIRATELGLIGDEVADTKHHGGRDQAVYAYEREDLDRWAAELGRELHDGNFGENLTTGGIDLAAAVIGERWRIGDAEFEVSSPRTPCGTFRNHLGNLRGWVKRFTADGRPGAYLRVLVEGEIGAGDEITVLHRPEHGVTIAEVFRAITTEKQHLPGLLEVPELPAKVHRWAREARAS</sequence>
<dbReference type="PANTHER" id="PTHR30212">
    <property type="entry name" value="PROTEIN YIIM"/>
    <property type="match status" value="1"/>
</dbReference>
<feature type="domain" description="MOSC" evidence="1">
    <location>
        <begin position="29"/>
        <end position="164"/>
    </location>
</feature>
<evidence type="ECO:0000313" key="2">
    <source>
        <dbReference type="EMBL" id="GAA0625088.1"/>
    </source>
</evidence>
<protein>
    <submittedName>
        <fullName evidence="2">MOSC domain-containing protein</fullName>
    </submittedName>
</protein>
<name>A0ABN1H059_9ACTN</name>
<dbReference type="RefSeq" id="WP_344606213.1">
    <property type="nucleotide sequence ID" value="NZ_BAAAHE010000025.1"/>
</dbReference>
<dbReference type="PANTHER" id="PTHR30212:SF2">
    <property type="entry name" value="PROTEIN YIIM"/>
    <property type="match status" value="1"/>
</dbReference>
<dbReference type="InterPro" id="IPR005302">
    <property type="entry name" value="MoCF_Sase_C"/>
</dbReference>
<dbReference type="InterPro" id="IPR011037">
    <property type="entry name" value="Pyrv_Knase-like_insert_dom_sf"/>
</dbReference>
<dbReference type="SUPFAM" id="SSF50800">
    <property type="entry name" value="PK beta-barrel domain-like"/>
    <property type="match status" value="1"/>
</dbReference>